<proteinExistence type="predicted"/>
<accession>A0A2S1GM65</accession>
<protein>
    <submittedName>
        <fullName evidence="2">Uncharacterized protein</fullName>
    </submittedName>
</protein>
<dbReference type="KEGG" id="vg:65112866"/>
<dbReference type="EMBL" id="MH059636">
    <property type="protein sequence ID" value="AWD90433.1"/>
    <property type="molecule type" value="Genomic_DNA"/>
</dbReference>
<keyword evidence="1" id="KW-0472">Membrane</keyword>
<keyword evidence="1" id="KW-0812">Transmembrane</keyword>
<evidence type="ECO:0000313" key="2">
    <source>
        <dbReference type="EMBL" id="AWD90433.1"/>
    </source>
</evidence>
<dbReference type="GeneID" id="65112866"/>
<evidence type="ECO:0000313" key="3">
    <source>
        <dbReference type="Proteomes" id="UP000246316"/>
    </source>
</evidence>
<dbReference type="Proteomes" id="UP000246316">
    <property type="component" value="Segment"/>
</dbReference>
<feature type="transmembrane region" description="Helical" evidence="1">
    <location>
        <begin position="7"/>
        <end position="27"/>
    </location>
</feature>
<feature type="transmembrane region" description="Helical" evidence="1">
    <location>
        <begin position="33"/>
        <end position="54"/>
    </location>
</feature>
<evidence type="ECO:0000256" key="1">
    <source>
        <dbReference type="SAM" id="Phobius"/>
    </source>
</evidence>
<keyword evidence="1" id="KW-1133">Transmembrane helix</keyword>
<sequence length="58" mass="6411">MNTFKALFHLCMTAVWVVFGAFLSLGVPSNDNVITLMAISFALNALVGLIEIIFRNHK</sequence>
<keyword evidence="3" id="KW-1185">Reference proteome</keyword>
<reference evidence="2" key="1">
    <citation type="submission" date="2018-03" db="EMBL/GenBank/DDBJ databases">
        <title>Phage therapy in agriculture - a green tech approach to combat plant pathogenic bacteria.</title>
        <authorList>
            <person name="Carstens A.B."/>
            <person name="Djurhuus A.M."/>
            <person name="Hansen L.H."/>
        </authorList>
    </citation>
    <scope>NUCLEOTIDE SEQUENCE [LARGE SCALE GENOMIC DNA]</scope>
</reference>
<organism evidence="2 3">
    <name type="scientific">Erwinia phage Cronus</name>
    <dbReference type="NCBI Taxonomy" id="2163633"/>
    <lineage>
        <taxon>Viruses</taxon>
        <taxon>Duplodnaviria</taxon>
        <taxon>Heunggongvirae</taxon>
        <taxon>Uroviricota</taxon>
        <taxon>Caudoviricetes</taxon>
        <taxon>Pantevenvirales</taxon>
        <taxon>Straboviridae</taxon>
        <taxon>Tevenvirinae</taxon>
        <taxon>Risoevirus</taxon>
        <taxon>Risoevirus cronus</taxon>
        <taxon>Roskildevirus cronus</taxon>
    </lineage>
</organism>
<name>A0A2S1GM65_9CAUD</name>
<dbReference type="RefSeq" id="YP_010095232.1">
    <property type="nucleotide sequence ID" value="NC_055743.1"/>
</dbReference>